<dbReference type="InterPro" id="IPR003399">
    <property type="entry name" value="Mce/MlaD"/>
</dbReference>
<dbReference type="RefSeq" id="WP_068266910.1">
    <property type="nucleotide sequence ID" value="NZ_LWSK01000137.1"/>
</dbReference>
<dbReference type="PANTHER" id="PTHR33371:SF4">
    <property type="entry name" value="INTERMEMBRANE PHOSPHOLIPID TRANSPORT SYSTEM BINDING PROTEIN MLAD"/>
    <property type="match status" value="1"/>
</dbReference>
<accession>A0A5B1CPJ4</accession>
<dbReference type="Gene3D" id="1.20.5.1230">
    <property type="entry name" value="Apolipoprotein A-I"/>
    <property type="match status" value="1"/>
</dbReference>
<sequence>MNEPYRLRYANQLVGAFLLVVLLIAIVLTILLLRAGNYFVQQDRFWIEIHQSELDGLRRGIEVTMLGQSVGEIESVQYIDSSDRVRVNLAIDSEYSSQIFETSVLVPDRKFGIGTPVLVIQRGENINGPPKPLPPGSRIDAYQNQTDRIDQMSRDVTSVSESVFQVQQKLDPAVASVDQAANDFSKTIASSMNPAFNRIERASKEFEETNQTLRPDAMETLEAVRTATTDLQKRIAALTDKVQLLVEQDVKKTLSEVQRSTDQVSKAAMQVGQSADEANQEIADALSTIKKAADSVQKLAEETRQVVRIVRREADDLPGTTARVNDTVNETQDLVDEVRGHWLLRRTSKRGTPTAPLSPSGVRAGIGR</sequence>
<evidence type="ECO:0000313" key="5">
    <source>
        <dbReference type="EMBL" id="KAA1261283.1"/>
    </source>
</evidence>
<dbReference type="Pfam" id="PF02470">
    <property type="entry name" value="MlaD"/>
    <property type="match status" value="1"/>
</dbReference>
<evidence type="ECO:0000256" key="3">
    <source>
        <dbReference type="SAM" id="Phobius"/>
    </source>
</evidence>
<dbReference type="Proteomes" id="UP000322699">
    <property type="component" value="Unassembled WGS sequence"/>
</dbReference>
<feature type="transmembrane region" description="Helical" evidence="3">
    <location>
        <begin position="12"/>
        <end position="33"/>
    </location>
</feature>
<dbReference type="InterPro" id="IPR052336">
    <property type="entry name" value="MlaD_Phospholipid_Transporter"/>
</dbReference>
<evidence type="ECO:0000256" key="2">
    <source>
        <dbReference type="SAM" id="MobiDB-lite"/>
    </source>
</evidence>
<reference evidence="5 6" key="1">
    <citation type="submission" date="2019-08" db="EMBL/GenBank/DDBJ databases">
        <title>Deep-cultivation of Planctomycetes and their phenomic and genomic characterization uncovers novel biology.</title>
        <authorList>
            <person name="Wiegand S."/>
            <person name="Jogler M."/>
            <person name="Boedeker C."/>
            <person name="Pinto D."/>
            <person name="Vollmers J."/>
            <person name="Rivas-Marin E."/>
            <person name="Kohn T."/>
            <person name="Peeters S.H."/>
            <person name="Heuer A."/>
            <person name="Rast P."/>
            <person name="Oberbeckmann S."/>
            <person name="Bunk B."/>
            <person name="Jeske O."/>
            <person name="Meyerdierks A."/>
            <person name="Storesund J.E."/>
            <person name="Kallscheuer N."/>
            <person name="Luecker S."/>
            <person name="Lage O.M."/>
            <person name="Pohl T."/>
            <person name="Merkel B.J."/>
            <person name="Hornburger P."/>
            <person name="Mueller R.-W."/>
            <person name="Bruemmer F."/>
            <person name="Labrenz M."/>
            <person name="Spormann A.M."/>
            <person name="Op Den Camp H."/>
            <person name="Overmann J."/>
            <person name="Amann R."/>
            <person name="Jetten M.S.M."/>
            <person name="Mascher T."/>
            <person name="Medema M.H."/>
            <person name="Devos D.P."/>
            <person name="Kaster A.-K."/>
            <person name="Ovreas L."/>
            <person name="Rohde M."/>
            <person name="Galperin M.Y."/>
            <person name="Jogler C."/>
        </authorList>
    </citation>
    <scope>NUCLEOTIDE SEQUENCE [LARGE SCALE GENOMIC DNA]</scope>
    <source>
        <strain evidence="5 6">LF1</strain>
    </source>
</reference>
<feature type="coiled-coil region" evidence="1">
    <location>
        <begin position="275"/>
        <end position="302"/>
    </location>
</feature>
<organism evidence="5 6">
    <name type="scientific">Rubripirellula obstinata</name>
    <dbReference type="NCBI Taxonomy" id="406547"/>
    <lineage>
        <taxon>Bacteria</taxon>
        <taxon>Pseudomonadati</taxon>
        <taxon>Planctomycetota</taxon>
        <taxon>Planctomycetia</taxon>
        <taxon>Pirellulales</taxon>
        <taxon>Pirellulaceae</taxon>
        <taxon>Rubripirellula</taxon>
    </lineage>
</organism>
<dbReference type="EMBL" id="VRLW01000001">
    <property type="protein sequence ID" value="KAA1261283.1"/>
    <property type="molecule type" value="Genomic_DNA"/>
</dbReference>
<gene>
    <name evidence="5" type="ORF">LF1_38300</name>
</gene>
<feature type="domain" description="Mce/MlaD" evidence="4">
    <location>
        <begin position="49"/>
        <end position="103"/>
    </location>
</feature>
<dbReference type="PANTHER" id="PTHR33371">
    <property type="entry name" value="INTERMEMBRANE PHOSPHOLIPID TRANSPORT SYSTEM BINDING PROTEIN MLAD-RELATED"/>
    <property type="match status" value="1"/>
</dbReference>
<dbReference type="SUPFAM" id="SSF58113">
    <property type="entry name" value="Apolipoprotein A-I"/>
    <property type="match status" value="1"/>
</dbReference>
<evidence type="ECO:0000259" key="4">
    <source>
        <dbReference type="Pfam" id="PF02470"/>
    </source>
</evidence>
<evidence type="ECO:0000256" key="1">
    <source>
        <dbReference type="SAM" id="Coils"/>
    </source>
</evidence>
<protein>
    <recommendedName>
        <fullName evidence="4">Mce/MlaD domain-containing protein</fullName>
    </recommendedName>
</protein>
<comment type="caution">
    <text evidence="5">The sequence shown here is derived from an EMBL/GenBank/DDBJ whole genome shotgun (WGS) entry which is preliminary data.</text>
</comment>
<keyword evidence="3" id="KW-0812">Transmembrane</keyword>
<proteinExistence type="predicted"/>
<name>A0A5B1CPJ4_9BACT</name>
<feature type="region of interest" description="Disordered" evidence="2">
    <location>
        <begin position="347"/>
        <end position="368"/>
    </location>
</feature>
<keyword evidence="3" id="KW-1133">Transmembrane helix</keyword>
<keyword evidence="1" id="KW-0175">Coiled coil</keyword>
<evidence type="ECO:0000313" key="6">
    <source>
        <dbReference type="Proteomes" id="UP000322699"/>
    </source>
</evidence>
<keyword evidence="3" id="KW-0472">Membrane</keyword>
<dbReference type="AlphaFoldDB" id="A0A5B1CPJ4"/>
<dbReference type="OrthoDB" id="266214at2"/>
<keyword evidence="6" id="KW-1185">Reference proteome</keyword>